<comment type="subcellular location">
    <subcellularLocation>
        <location evidence="1">Secreted</location>
    </subcellularLocation>
</comment>
<dbReference type="Pfam" id="PF03022">
    <property type="entry name" value="MRJP"/>
    <property type="match status" value="1"/>
</dbReference>
<dbReference type="EMBL" id="LFJN01000003">
    <property type="protein sequence ID" value="KPI44390.1"/>
    <property type="molecule type" value="Genomic_DNA"/>
</dbReference>
<gene>
    <name evidence="7" type="ORF">AB675_8295</name>
</gene>
<keyword evidence="4 6" id="KW-0732">Signal</keyword>
<sequence length="457" mass="48945">MVRVAVISHCLAACLATVVAQDIPVQQEPISDPGTYGTESLEIAHLYYDEWPTGIAVSNSGRMFSNYPPALDPKNQQYTVAEIFPNNTERPYPNAEINSPPAGRINYTNYPPTGTSYTDHFIGVQSVVIDPADRLWVLDTGRAATPDGTQVPAAYGGPKLVGIDLTTNQIFQTIVFEPTAAPADSYLNDVRFDLTIGSAGYAYITDSSSEGVNAIVTVDLSTGNAWRHLMNTPYVRPTLGFVPIIWGEPIYTNGTTKPIGNINFGADGITLSADGSTLYFSTTGGRELYSIETALLRDDGPYSELIAQSSVKYHGQKGFSDGFESDSNGVIYVGNIEDNSIAMFDASTGTISTLVRDPRFSWTDTMSVAADGYLYFTENQLWRLPSYYGGVERRVKPYVLFKVKLPNGGTKIQQAAPGGNGTQQAAPGGSGTQQSTAGGNGAVTQISDGQPQAPTST</sequence>
<evidence type="ECO:0000256" key="4">
    <source>
        <dbReference type="ARBA" id="ARBA00022729"/>
    </source>
</evidence>
<dbReference type="GO" id="GO:0005576">
    <property type="term" value="C:extracellular region"/>
    <property type="evidence" value="ECO:0007669"/>
    <property type="project" value="UniProtKB-SubCell"/>
</dbReference>
<evidence type="ECO:0008006" key="9">
    <source>
        <dbReference type="Google" id="ProtNLM"/>
    </source>
</evidence>
<comment type="caution">
    <text evidence="7">The sequence shown here is derived from an EMBL/GenBank/DDBJ whole genome shotgun (WGS) entry which is preliminary data.</text>
</comment>
<feature type="signal peptide" evidence="6">
    <location>
        <begin position="1"/>
        <end position="20"/>
    </location>
</feature>
<protein>
    <recommendedName>
        <fullName evidence="9">Major royal jelly protein</fullName>
    </recommendedName>
</protein>
<feature type="chain" id="PRO_5005873340" description="Major royal jelly protein" evidence="6">
    <location>
        <begin position="21"/>
        <end position="457"/>
    </location>
</feature>
<keyword evidence="8" id="KW-1185">Reference proteome</keyword>
<evidence type="ECO:0000256" key="3">
    <source>
        <dbReference type="ARBA" id="ARBA00022525"/>
    </source>
</evidence>
<organism evidence="7 8">
    <name type="scientific">Cyphellophora attinorum</name>
    <dbReference type="NCBI Taxonomy" id="1664694"/>
    <lineage>
        <taxon>Eukaryota</taxon>
        <taxon>Fungi</taxon>
        <taxon>Dikarya</taxon>
        <taxon>Ascomycota</taxon>
        <taxon>Pezizomycotina</taxon>
        <taxon>Eurotiomycetes</taxon>
        <taxon>Chaetothyriomycetidae</taxon>
        <taxon>Chaetothyriales</taxon>
        <taxon>Cyphellophoraceae</taxon>
        <taxon>Cyphellophora</taxon>
    </lineage>
</organism>
<dbReference type="GeneID" id="28740610"/>
<dbReference type="Proteomes" id="UP000038010">
    <property type="component" value="Unassembled WGS sequence"/>
</dbReference>
<evidence type="ECO:0000256" key="2">
    <source>
        <dbReference type="ARBA" id="ARBA00009127"/>
    </source>
</evidence>
<dbReference type="Pfam" id="PF00399">
    <property type="entry name" value="PIR"/>
    <property type="match status" value="1"/>
</dbReference>
<name>A0A0N1HG33_9EURO</name>
<dbReference type="PANTHER" id="PTHR10009:SF18">
    <property type="entry name" value="PROTEIN YELLOW-LIKE PROTEIN"/>
    <property type="match status" value="1"/>
</dbReference>
<feature type="region of interest" description="Disordered" evidence="5">
    <location>
        <begin position="412"/>
        <end position="457"/>
    </location>
</feature>
<evidence type="ECO:0000256" key="6">
    <source>
        <dbReference type="SAM" id="SignalP"/>
    </source>
</evidence>
<comment type="similarity">
    <text evidence="2">Belongs to the major royal jelly protein family.</text>
</comment>
<dbReference type="RefSeq" id="XP_018004353.1">
    <property type="nucleotide sequence ID" value="XM_018148730.1"/>
</dbReference>
<proteinExistence type="inferred from homology"/>
<dbReference type="SUPFAM" id="SSF63829">
    <property type="entry name" value="Calcium-dependent phosphotriesterase"/>
    <property type="match status" value="1"/>
</dbReference>
<accession>A0A0N1HG33</accession>
<keyword evidence="3" id="KW-0964">Secreted</keyword>
<dbReference type="InterPro" id="IPR011042">
    <property type="entry name" value="6-blade_b-propeller_TolB-like"/>
</dbReference>
<evidence type="ECO:0000313" key="7">
    <source>
        <dbReference type="EMBL" id="KPI44390.1"/>
    </source>
</evidence>
<evidence type="ECO:0000256" key="5">
    <source>
        <dbReference type="SAM" id="MobiDB-lite"/>
    </source>
</evidence>
<dbReference type="InterPro" id="IPR017996">
    <property type="entry name" value="MRJP/yellow-related"/>
</dbReference>
<feature type="compositionally biased region" description="Polar residues" evidence="5">
    <location>
        <begin position="443"/>
        <end position="457"/>
    </location>
</feature>
<reference evidence="7 8" key="1">
    <citation type="submission" date="2015-06" db="EMBL/GenBank/DDBJ databases">
        <title>Draft genome of the ant-associated black yeast Phialophora attae CBS 131958.</title>
        <authorList>
            <person name="Moreno L.F."/>
            <person name="Stielow B.J."/>
            <person name="de Hoog S."/>
            <person name="Vicente V.A."/>
            <person name="Weiss V.A."/>
            <person name="de Vries M."/>
            <person name="Cruz L.M."/>
            <person name="Souza E.M."/>
        </authorList>
    </citation>
    <scope>NUCLEOTIDE SEQUENCE [LARGE SCALE GENOMIC DNA]</scope>
    <source>
        <strain evidence="7 8">CBS 131958</strain>
    </source>
</reference>
<dbReference type="AlphaFoldDB" id="A0A0N1HG33"/>
<dbReference type="PROSITE" id="PS50256">
    <property type="entry name" value="PIR_REPEAT_2"/>
    <property type="match status" value="1"/>
</dbReference>
<dbReference type="GO" id="GO:0005199">
    <property type="term" value="F:structural constituent of cell wall"/>
    <property type="evidence" value="ECO:0007669"/>
    <property type="project" value="InterPro"/>
</dbReference>
<dbReference type="VEuPathDB" id="FungiDB:AB675_8295"/>
<evidence type="ECO:0000256" key="1">
    <source>
        <dbReference type="ARBA" id="ARBA00004613"/>
    </source>
</evidence>
<dbReference type="PANTHER" id="PTHR10009">
    <property type="entry name" value="PROTEIN YELLOW-RELATED"/>
    <property type="match status" value="1"/>
</dbReference>
<dbReference type="STRING" id="1664694.A0A0N1HG33"/>
<evidence type="ECO:0000313" key="8">
    <source>
        <dbReference type="Proteomes" id="UP000038010"/>
    </source>
</evidence>
<dbReference type="OrthoDB" id="7776143at2759"/>
<dbReference type="Gene3D" id="2.120.10.30">
    <property type="entry name" value="TolB, C-terminal domain"/>
    <property type="match status" value="1"/>
</dbReference>
<dbReference type="InterPro" id="IPR000420">
    <property type="entry name" value="Yeast_PIR_rpt"/>
</dbReference>